<dbReference type="AlphaFoldDB" id="A0A094W8M9"/>
<protein>
    <submittedName>
        <fullName evidence="2">Uncharacterized protein</fullName>
    </submittedName>
</protein>
<evidence type="ECO:0000313" key="3">
    <source>
        <dbReference type="Proteomes" id="UP000029452"/>
    </source>
</evidence>
<organism evidence="2 3">
    <name type="scientific">Leptospirillum ferriphilum</name>
    <dbReference type="NCBI Taxonomy" id="178606"/>
    <lineage>
        <taxon>Bacteria</taxon>
        <taxon>Pseudomonadati</taxon>
        <taxon>Nitrospirota</taxon>
        <taxon>Nitrospiria</taxon>
        <taxon>Nitrospirales</taxon>
        <taxon>Nitrospiraceae</taxon>
        <taxon>Leptospirillum</taxon>
    </lineage>
</organism>
<keyword evidence="1" id="KW-1133">Transmembrane helix</keyword>
<evidence type="ECO:0000313" key="2">
    <source>
        <dbReference type="EMBL" id="KGA93888.1"/>
    </source>
</evidence>
<name>A0A094W8M9_9BACT</name>
<feature type="transmembrane region" description="Helical" evidence="1">
    <location>
        <begin position="16"/>
        <end position="35"/>
    </location>
</feature>
<keyword evidence="1" id="KW-0472">Membrane</keyword>
<gene>
    <name evidence="2" type="ORF">LptCag_1598</name>
</gene>
<comment type="caution">
    <text evidence="2">The sequence shown here is derived from an EMBL/GenBank/DDBJ whole genome shotgun (WGS) entry which is preliminary data.</text>
</comment>
<keyword evidence="1" id="KW-0812">Transmembrane</keyword>
<dbReference type="EMBL" id="JPGK01000005">
    <property type="protein sequence ID" value="KGA93888.1"/>
    <property type="molecule type" value="Genomic_DNA"/>
</dbReference>
<dbReference type="RefSeq" id="WP_036082572.1">
    <property type="nucleotide sequence ID" value="NZ_JPGK01000005.1"/>
</dbReference>
<accession>A0A094W8M9</accession>
<proteinExistence type="predicted"/>
<sequence>MFDQKNKKRFSDSGEIAYSWAVSLLIMAILSAGLVQQVSHLLMARKVAAVKAQIETLASVLSRDYEINCPMGPTNCPKSVWPTGWNTIQQQGVLPPSANLISDYDHVSPINLDILSSESWNLTVSLPSGIGQALAKAEPMATYQNGTLIMPAMAFKMGSGNNWGVFGAMGPGILPPGV</sequence>
<dbReference type="Proteomes" id="UP000029452">
    <property type="component" value="Unassembled WGS sequence"/>
</dbReference>
<evidence type="ECO:0000256" key="1">
    <source>
        <dbReference type="SAM" id="Phobius"/>
    </source>
</evidence>
<reference evidence="2 3" key="1">
    <citation type="submission" date="2014-06" db="EMBL/GenBank/DDBJ databases">
        <title>Draft genome sequence of iron oxidizing acidophile Leptospirillum ferriphilum DSM14647.</title>
        <authorList>
            <person name="Cardenas J.P."/>
            <person name="Lazcano M."/>
            <person name="Ossandon F.J."/>
            <person name="Corbett M."/>
            <person name="Holmes D.S."/>
            <person name="Watkin E."/>
        </authorList>
    </citation>
    <scope>NUCLEOTIDE SEQUENCE [LARGE SCALE GENOMIC DNA]</scope>
    <source>
        <strain evidence="2 3">DSM 14647</strain>
    </source>
</reference>
<dbReference type="PATRIC" id="fig|178606.4.peg.1604"/>